<dbReference type="AlphaFoldDB" id="A0A1E5G046"/>
<evidence type="ECO:0000256" key="6">
    <source>
        <dbReference type="ARBA" id="ARBA00022840"/>
    </source>
</evidence>
<keyword evidence="3 10" id="KW-0963">Cytoplasm</keyword>
<keyword evidence="7 10" id="KW-0648">Protein biosynthesis</keyword>
<dbReference type="GO" id="GO:0004814">
    <property type="term" value="F:arginine-tRNA ligase activity"/>
    <property type="evidence" value="ECO:0007669"/>
    <property type="project" value="InterPro"/>
</dbReference>
<comment type="similarity">
    <text evidence="2 10">Belongs to the class-II aminoacyl-tRNA synthetase family.</text>
</comment>
<proteinExistence type="inferred from homology"/>
<dbReference type="PROSITE" id="PS50861">
    <property type="entry name" value="AA_TRNA_LIGASE_II_GLYAB"/>
    <property type="match status" value="1"/>
</dbReference>
<dbReference type="EMBL" id="MIJE01000032">
    <property type="protein sequence ID" value="OEF96215.1"/>
    <property type="molecule type" value="Genomic_DNA"/>
</dbReference>
<comment type="subcellular location">
    <subcellularLocation>
        <location evidence="1 10">Cytoplasm</location>
    </subcellularLocation>
</comment>
<dbReference type="RefSeq" id="WP_069643721.1">
    <property type="nucleotide sequence ID" value="NZ_MIJE01000032.1"/>
</dbReference>
<dbReference type="InterPro" id="IPR006194">
    <property type="entry name" value="Gly-tRNA-synth_heterodimer"/>
</dbReference>
<dbReference type="HAMAP" id="MF_00255">
    <property type="entry name" value="Gly_tRNA_synth_beta"/>
    <property type="match status" value="1"/>
</dbReference>
<evidence type="ECO:0000256" key="8">
    <source>
        <dbReference type="ARBA" id="ARBA00023146"/>
    </source>
</evidence>
<dbReference type="GO" id="GO:0005829">
    <property type="term" value="C:cytosol"/>
    <property type="evidence" value="ECO:0007669"/>
    <property type="project" value="TreeGrafter"/>
</dbReference>
<comment type="subunit">
    <text evidence="10">Tetramer of two alpha and two beta subunits.</text>
</comment>
<keyword evidence="5 10" id="KW-0547">Nucleotide-binding</keyword>
<dbReference type="GO" id="GO:0006426">
    <property type="term" value="P:glycyl-tRNA aminoacylation"/>
    <property type="evidence" value="ECO:0007669"/>
    <property type="project" value="UniProtKB-UniRule"/>
</dbReference>
<reference evidence="12 13" key="1">
    <citation type="submission" date="2016-09" db="EMBL/GenBank/DDBJ databases">
        <title>Draft genome sequence for the type strain of Desulfuribacillus alkaliarsenatis AHT28, an obligately anaerobic, sulfidogenic bacterium isolated from Russian soda lake sediments.</title>
        <authorList>
            <person name="Abin C.A."/>
            <person name="Hollibaugh J.T."/>
        </authorList>
    </citation>
    <scope>NUCLEOTIDE SEQUENCE [LARGE SCALE GENOMIC DNA]</scope>
    <source>
        <strain evidence="12 13">AHT28</strain>
    </source>
</reference>
<gene>
    <name evidence="10" type="primary">glyS</name>
    <name evidence="12" type="ORF">BHF68_08600</name>
</gene>
<dbReference type="NCBIfam" id="TIGR00211">
    <property type="entry name" value="glyS"/>
    <property type="match status" value="1"/>
</dbReference>
<evidence type="ECO:0000256" key="4">
    <source>
        <dbReference type="ARBA" id="ARBA00022598"/>
    </source>
</evidence>
<comment type="caution">
    <text evidence="12">The sequence shown here is derived from an EMBL/GenBank/DDBJ whole genome shotgun (WGS) entry which is preliminary data.</text>
</comment>
<dbReference type="Pfam" id="PF02092">
    <property type="entry name" value="tRNA_synt_2f"/>
    <property type="match status" value="1"/>
</dbReference>
<dbReference type="PRINTS" id="PR01045">
    <property type="entry name" value="TRNASYNTHGB"/>
</dbReference>
<organism evidence="12 13">
    <name type="scientific">Desulfuribacillus alkaliarsenatis</name>
    <dbReference type="NCBI Taxonomy" id="766136"/>
    <lineage>
        <taxon>Bacteria</taxon>
        <taxon>Bacillati</taxon>
        <taxon>Bacillota</taxon>
        <taxon>Desulfuribacillia</taxon>
        <taxon>Desulfuribacillales</taxon>
        <taxon>Desulfuribacillaceae</taxon>
        <taxon>Desulfuribacillus</taxon>
    </lineage>
</organism>
<keyword evidence="6 10" id="KW-0067">ATP-binding</keyword>
<dbReference type="PANTHER" id="PTHR30075:SF2">
    <property type="entry name" value="GLYCINE--TRNA LIGASE, CHLOROPLASTIC_MITOCHONDRIAL 2"/>
    <property type="match status" value="1"/>
</dbReference>
<dbReference type="Proteomes" id="UP000094296">
    <property type="component" value="Unassembled WGS sequence"/>
</dbReference>
<keyword evidence="8 10" id="KW-0030">Aminoacyl-tRNA synthetase</keyword>
<feature type="domain" description="DALR anticodon binding" evidence="11">
    <location>
        <begin position="586"/>
        <end position="683"/>
    </location>
</feature>
<evidence type="ECO:0000256" key="3">
    <source>
        <dbReference type="ARBA" id="ARBA00022490"/>
    </source>
</evidence>
<evidence type="ECO:0000313" key="13">
    <source>
        <dbReference type="Proteomes" id="UP000094296"/>
    </source>
</evidence>
<name>A0A1E5G046_9FIRM</name>
<sequence>MTVKDFLLELGTEEIPARFMPGIIADCKQKTENWLNELNIPYREIAVYGTPRRIVIYVHELSEKQQDKTIEARGPAKKAAYDDAGNLTKAGLGFAKGQGVDASQLETRATENGEYIFAVKKIAGGKTIDILSGIKDVILNISFPKNMRWGNHDLRFVRPIQWLLCMYGNEVIPFSIANKETSNISFGHRFLSETPLQINSPDMYFEVLRKNYVIVDQTQRQQDIIAELKRIEKEHNVTIPIDSDLLEEVTYLVEFPTAIIGSFEEEYLQIPKEVLITSMKEHQRYFPVMDSQGTLLAHFVTIKNGDNRAVETIKKGNEKVLRARLADARFFYEEDKKVAIDSFNKKLTAIVYQEELGTITDKLHRIKENADEITKHMLLTADDEKNLARTIEICKFDLVTNMVYEFPELQGLMGREYALLAGERAEVADAIFEHYLPRFAGDEIPKSIVGSIVSVADKIDTIVSCFGIGIIPTGSQDPYALRRQATGICQIIKGNQLELPLNTLVDIALTTNAQKDLLKKPKTELVKSIMDFFMLRVKNILQDEGVRYDCIEACLDMETGNILDIIAKGHALQKALELESFSGIIETCNRVRNIAAKFEGKSEYNIELFIEPIEKELYDIYQTNKKRIEESVRARNYQEVIQIIGQLKPEIDRYFDNVMVMDKDDKIKNNRLAFLSELNNTLSVIGDTSKIINK</sequence>
<evidence type="ECO:0000256" key="2">
    <source>
        <dbReference type="ARBA" id="ARBA00008226"/>
    </source>
</evidence>
<dbReference type="GO" id="GO:0004820">
    <property type="term" value="F:glycine-tRNA ligase activity"/>
    <property type="evidence" value="ECO:0007669"/>
    <property type="project" value="UniProtKB-UniRule"/>
</dbReference>
<evidence type="ECO:0000256" key="5">
    <source>
        <dbReference type="ARBA" id="ARBA00022741"/>
    </source>
</evidence>
<evidence type="ECO:0000256" key="9">
    <source>
        <dbReference type="ARBA" id="ARBA00047937"/>
    </source>
</evidence>
<dbReference type="InterPro" id="IPR008909">
    <property type="entry name" value="DALR_anticod-bd"/>
</dbReference>
<dbReference type="InterPro" id="IPR015944">
    <property type="entry name" value="Gly-tRNA-synth_bsu"/>
</dbReference>
<keyword evidence="4 10" id="KW-0436">Ligase</keyword>
<keyword evidence="13" id="KW-1185">Reference proteome</keyword>
<dbReference type="PANTHER" id="PTHR30075">
    <property type="entry name" value="GLYCYL-TRNA SYNTHETASE"/>
    <property type="match status" value="1"/>
</dbReference>
<dbReference type="Pfam" id="PF05746">
    <property type="entry name" value="DALR_1"/>
    <property type="match status" value="1"/>
</dbReference>
<dbReference type="SUPFAM" id="SSF109604">
    <property type="entry name" value="HD-domain/PDEase-like"/>
    <property type="match status" value="1"/>
</dbReference>
<dbReference type="GO" id="GO:0005524">
    <property type="term" value="F:ATP binding"/>
    <property type="evidence" value="ECO:0007669"/>
    <property type="project" value="UniProtKB-UniRule"/>
</dbReference>
<dbReference type="EC" id="6.1.1.14" evidence="10"/>
<accession>A0A1E5G046</accession>
<dbReference type="OrthoDB" id="9775440at2"/>
<evidence type="ECO:0000259" key="11">
    <source>
        <dbReference type="Pfam" id="PF05746"/>
    </source>
</evidence>
<evidence type="ECO:0000313" key="12">
    <source>
        <dbReference type="EMBL" id="OEF96215.1"/>
    </source>
</evidence>
<dbReference type="STRING" id="766136.BHF68_08600"/>
<evidence type="ECO:0000256" key="1">
    <source>
        <dbReference type="ARBA" id="ARBA00004496"/>
    </source>
</evidence>
<evidence type="ECO:0000256" key="10">
    <source>
        <dbReference type="HAMAP-Rule" id="MF_00255"/>
    </source>
</evidence>
<comment type="catalytic activity">
    <reaction evidence="9 10">
        <text>tRNA(Gly) + glycine + ATP = glycyl-tRNA(Gly) + AMP + diphosphate</text>
        <dbReference type="Rhea" id="RHEA:16013"/>
        <dbReference type="Rhea" id="RHEA-COMP:9664"/>
        <dbReference type="Rhea" id="RHEA-COMP:9683"/>
        <dbReference type="ChEBI" id="CHEBI:30616"/>
        <dbReference type="ChEBI" id="CHEBI:33019"/>
        <dbReference type="ChEBI" id="CHEBI:57305"/>
        <dbReference type="ChEBI" id="CHEBI:78442"/>
        <dbReference type="ChEBI" id="CHEBI:78522"/>
        <dbReference type="ChEBI" id="CHEBI:456215"/>
        <dbReference type="EC" id="6.1.1.14"/>
    </reaction>
</comment>
<dbReference type="GO" id="GO:0006420">
    <property type="term" value="P:arginyl-tRNA aminoacylation"/>
    <property type="evidence" value="ECO:0007669"/>
    <property type="project" value="InterPro"/>
</dbReference>
<protein>
    <recommendedName>
        <fullName evidence="10">Glycine--tRNA ligase beta subunit</fullName>
        <ecNumber evidence="10">6.1.1.14</ecNumber>
    </recommendedName>
    <alternativeName>
        <fullName evidence="10">Glycyl-tRNA synthetase beta subunit</fullName>
        <shortName evidence="10">GlyRS</shortName>
    </alternativeName>
</protein>
<evidence type="ECO:0000256" key="7">
    <source>
        <dbReference type="ARBA" id="ARBA00022917"/>
    </source>
</evidence>